<proteinExistence type="predicted"/>
<feature type="compositionally biased region" description="Basic and acidic residues" evidence="2">
    <location>
        <begin position="119"/>
        <end position="136"/>
    </location>
</feature>
<dbReference type="Ensembl" id="ENSSPAT00000019799.1">
    <property type="protein sequence ID" value="ENSSPAP00000019504.1"/>
    <property type="gene ID" value="ENSSPAG00000014669.1"/>
</dbReference>
<keyword evidence="1" id="KW-1015">Disulfide bond</keyword>
<dbReference type="PANTHER" id="PTHR24252:SF7">
    <property type="entry name" value="HYALIN"/>
    <property type="match status" value="1"/>
</dbReference>
<dbReference type="GO" id="GO:0004252">
    <property type="term" value="F:serine-type endopeptidase activity"/>
    <property type="evidence" value="ECO:0007669"/>
    <property type="project" value="InterPro"/>
</dbReference>
<dbReference type="PANTHER" id="PTHR24252">
    <property type="entry name" value="ACROSIN-RELATED"/>
    <property type="match status" value="1"/>
</dbReference>
<reference evidence="4" key="1">
    <citation type="submission" date="2023-09" db="UniProtKB">
        <authorList>
            <consortium name="Ensembl"/>
        </authorList>
    </citation>
    <scope>IDENTIFICATION</scope>
</reference>
<sequence>MIDPLRDVLSVYLAGVRSFVPEQQAETRIIGGQEAWAHSWPWQVSLRFASMPACGGAVIGPTWVISAAHLNRLQEVNVTILPSDACNRFYSGRIQNSMFCAGRDTGGVDACQVGHLDRVRQTDKDQTKEPQRDKTGDSGGPLSCFNGGRYELAGLVSWGVGCGRARRPGVYTRVQQHTEWIRDTMSESPTPAAPTPGRTCSEALVLFPPQTIRMKVLKTRPRLKVGLSSETVS</sequence>
<feature type="region of interest" description="Disordered" evidence="2">
    <location>
        <begin position="119"/>
        <end position="141"/>
    </location>
</feature>
<dbReference type="SUPFAM" id="SSF50494">
    <property type="entry name" value="Trypsin-like serine proteases"/>
    <property type="match status" value="1"/>
</dbReference>
<evidence type="ECO:0000313" key="4">
    <source>
        <dbReference type="Ensembl" id="ENSSPAP00000019504.1"/>
    </source>
</evidence>
<dbReference type="AlphaFoldDB" id="A0A3B5AP06"/>
<evidence type="ECO:0000256" key="2">
    <source>
        <dbReference type="SAM" id="MobiDB-lite"/>
    </source>
</evidence>
<dbReference type="InterPro" id="IPR043504">
    <property type="entry name" value="Peptidase_S1_PA_chymotrypsin"/>
</dbReference>
<dbReference type="Gene3D" id="2.40.10.10">
    <property type="entry name" value="Trypsin-like serine proteases"/>
    <property type="match status" value="2"/>
</dbReference>
<dbReference type="InterPro" id="IPR001254">
    <property type="entry name" value="Trypsin_dom"/>
</dbReference>
<dbReference type="Pfam" id="PF00089">
    <property type="entry name" value="Trypsin"/>
    <property type="match status" value="3"/>
</dbReference>
<accession>A0A3B5AP06</accession>
<dbReference type="InterPro" id="IPR009003">
    <property type="entry name" value="Peptidase_S1_PA"/>
</dbReference>
<dbReference type="SMART" id="SM00020">
    <property type="entry name" value="Tryp_SPc"/>
    <property type="match status" value="1"/>
</dbReference>
<dbReference type="CDD" id="cd00190">
    <property type="entry name" value="Tryp_SPc"/>
    <property type="match status" value="1"/>
</dbReference>
<dbReference type="GO" id="GO:0006508">
    <property type="term" value="P:proteolysis"/>
    <property type="evidence" value="ECO:0007669"/>
    <property type="project" value="InterPro"/>
</dbReference>
<protein>
    <submittedName>
        <fullName evidence="4">Transmembrane protease serine 9-like</fullName>
    </submittedName>
</protein>
<dbReference type="PROSITE" id="PS50240">
    <property type="entry name" value="TRYPSIN_DOM"/>
    <property type="match status" value="1"/>
</dbReference>
<dbReference type="GeneTree" id="ENSGT00940000163017"/>
<feature type="domain" description="Peptidase S1" evidence="3">
    <location>
        <begin position="1"/>
        <end position="186"/>
    </location>
</feature>
<name>A0A3B5AP06_9TELE</name>
<evidence type="ECO:0000259" key="3">
    <source>
        <dbReference type="PROSITE" id="PS50240"/>
    </source>
</evidence>
<organism evidence="4">
    <name type="scientific">Stegastes partitus</name>
    <name type="common">bicolor damselfish</name>
    <dbReference type="NCBI Taxonomy" id="144197"/>
    <lineage>
        <taxon>Eukaryota</taxon>
        <taxon>Metazoa</taxon>
        <taxon>Chordata</taxon>
        <taxon>Craniata</taxon>
        <taxon>Vertebrata</taxon>
        <taxon>Euteleostomi</taxon>
        <taxon>Actinopterygii</taxon>
        <taxon>Neopterygii</taxon>
        <taxon>Teleostei</taxon>
        <taxon>Neoteleostei</taxon>
        <taxon>Acanthomorphata</taxon>
        <taxon>Ovalentaria</taxon>
        <taxon>Pomacentridae</taxon>
        <taxon>Stegastes</taxon>
    </lineage>
</organism>
<evidence type="ECO:0000256" key="1">
    <source>
        <dbReference type="ARBA" id="ARBA00023157"/>
    </source>
</evidence>